<dbReference type="SUPFAM" id="SSF53474">
    <property type="entry name" value="alpha/beta-Hydrolases"/>
    <property type="match status" value="1"/>
</dbReference>
<dbReference type="GO" id="GO:0016787">
    <property type="term" value="F:hydrolase activity"/>
    <property type="evidence" value="ECO:0007669"/>
    <property type="project" value="UniProtKB-KW"/>
</dbReference>
<name>A0ABU9PYV8_9BURK</name>
<proteinExistence type="predicted"/>
<protein>
    <submittedName>
        <fullName evidence="2">Alpha/beta hydrolase</fullName>
    </submittedName>
</protein>
<dbReference type="Proteomes" id="UP001495910">
    <property type="component" value="Unassembled WGS sequence"/>
</dbReference>
<feature type="domain" description="Serine aminopeptidase S33" evidence="1">
    <location>
        <begin position="42"/>
        <end position="197"/>
    </location>
</feature>
<reference evidence="2 3" key="1">
    <citation type="submission" date="2024-02" db="EMBL/GenBank/DDBJ databases">
        <title>Draft genome sequence of Collimonas sp. strain H4R21, an effective mineral-weathering bacterial strain isolated from the beech rhizosphere.</title>
        <authorList>
            <person name="Morin E."/>
            <person name="Uroz S."/>
            <person name="Leveau J.H.J."/>
            <person name="Kumar R."/>
            <person name="Rey M.W."/>
            <person name="Pham J."/>
        </authorList>
    </citation>
    <scope>NUCLEOTIDE SEQUENCE [LARGE SCALE GENOMIC DNA]</scope>
    <source>
        <strain evidence="2 3">H4R21</strain>
    </source>
</reference>
<dbReference type="EMBL" id="JBANDC010000012">
    <property type="protein sequence ID" value="MEM4989183.1"/>
    <property type="molecule type" value="Genomic_DNA"/>
</dbReference>
<accession>A0ABU9PYV8</accession>
<evidence type="ECO:0000259" key="1">
    <source>
        <dbReference type="Pfam" id="PF12146"/>
    </source>
</evidence>
<keyword evidence="3" id="KW-1185">Reference proteome</keyword>
<evidence type="ECO:0000313" key="2">
    <source>
        <dbReference type="EMBL" id="MEM4989183.1"/>
    </source>
</evidence>
<gene>
    <name evidence="2" type="ORF">V8G57_17475</name>
</gene>
<organism evidence="2 3">
    <name type="scientific">Collimonas rhizosphaerae</name>
    <dbReference type="NCBI Taxonomy" id="3126357"/>
    <lineage>
        <taxon>Bacteria</taxon>
        <taxon>Pseudomonadati</taxon>
        <taxon>Pseudomonadota</taxon>
        <taxon>Betaproteobacteria</taxon>
        <taxon>Burkholderiales</taxon>
        <taxon>Oxalobacteraceae</taxon>
        <taxon>Collimonas</taxon>
    </lineage>
</organism>
<comment type="caution">
    <text evidence="2">The sequence shown here is derived from an EMBL/GenBank/DDBJ whole genome shotgun (WGS) entry which is preliminary data.</text>
</comment>
<dbReference type="RefSeq" id="WP_342830453.1">
    <property type="nucleotide sequence ID" value="NZ_JBANDC010000012.1"/>
</dbReference>
<dbReference type="Pfam" id="PF12146">
    <property type="entry name" value="Hydrolase_4"/>
    <property type="match status" value="1"/>
</dbReference>
<keyword evidence="2" id="KW-0378">Hydrolase</keyword>
<dbReference type="InterPro" id="IPR029058">
    <property type="entry name" value="AB_hydrolase_fold"/>
</dbReference>
<sequence>MLTIVLLPGMDGSGDLFQPLIGALDAEFNVRIVRYPTEGALDYEALEKHARLSLPRDGHFVILGESFSGPVAVSLAASRPPGLVGLILCCTFVRNPHPAFTGLHSCVGSLPVKLAPLAVLNWFLLGRYSTQHLRSALAAALAPVSSLALRTRLKAVLSADVTTEFKSIEVPILYLQAEHDRVVPPSATRQVMLAQPATRLVKIAGPHFLLQAFPSQAAQTIAAFMRNTPCR</sequence>
<dbReference type="Gene3D" id="3.40.50.1820">
    <property type="entry name" value="alpha/beta hydrolase"/>
    <property type="match status" value="1"/>
</dbReference>
<evidence type="ECO:0000313" key="3">
    <source>
        <dbReference type="Proteomes" id="UP001495910"/>
    </source>
</evidence>
<dbReference type="InterPro" id="IPR022742">
    <property type="entry name" value="Hydrolase_4"/>
</dbReference>